<reference evidence="2" key="1">
    <citation type="submission" date="2014-09" db="EMBL/GenBank/DDBJ databases">
        <authorList>
            <person name="Magalhaes I.L.F."/>
            <person name="Oliveira U."/>
            <person name="Santos F.R."/>
            <person name="Vidigal T.H.D.A."/>
            <person name="Brescovit A.D."/>
            <person name="Santos A.J."/>
        </authorList>
    </citation>
    <scope>NUCLEOTIDE SEQUENCE</scope>
    <source>
        <tissue evidence="2">Shoot tissue taken approximately 20 cm above the soil surface</tissue>
    </source>
</reference>
<accession>A0A0A9AG59</accession>
<keyword evidence="1" id="KW-0472">Membrane</keyword>
<dbReference type="EMBL" id="GBRH01249950">
    <property type="protein sequence ID" value="JAD47945.1"/>
    <property type="molecule type" value="Transcribed_RNA"/>
</dbReference>
<reference evidence="2" key="2">
    <citation type="journal article" date="2015" name="Data Brief">
        <title>Shoot transcriptome of the giant reed, Arundo donax.</title>
        <authorList>
            <person name="Barrero R.A."/>
            <person name="Guerrero F.D."/>
            <person name="Moolhuijzen P."/>
            <person name="Goolsby J.A."/>
            <person name="Tidwell J."/>
            <person name="Bellgard S.E."/>
            <person name="Bellgard M.I."/>
        </authorList>
    </citation>
    <scope>NUCLEOTIDE SEQUENCE</scope>
    <source>
        <tissue evidence="2">Shoot tissue taken approximately 20 cm above the soil surface</tissue>
    </source>
</reference>
<evidence type="ECO:0000313" key="2">
    <source>
        <dbReference type="EMBL" id="JAD47945.1"/>
    </source>
</evidence>
<keyword evidence="1" id="KW-1133">Transmembrane helix</keyword>
<protein>
    <submittedName>
        <fullName evidence="2">Uncharacterized protein</fullName>
    </submittedName>
</protein>
<evidence type="ECO:0000256" key="1">
    <source>
        <dbReference type="SAM" id="Phobius"/>
    </source>
</evidence>
<dbReference type="AlphaFoldDB" id="A0A0A9AG59"/>
<name>A0A0A9AG59_ARUDO</name>
<proteinExistence type="predicted"/>
<keyword evidence="1" id="KW-0812">Transmembrane</keyword>
<organism evidence="2">
    <name type="scientific">Arundo donax</name>
    <name type="common">Giant reed</name>
    <name type="synonym">Donax arundinaceus</name>
    <dbReference type="NCBI Taxonomy" id="35708"/>
    <lineage>
        <taxon>Eukaryota</taxon>
        <taxon>Viridiplantae</taxon>
        <taxon>Streptophyta</taxon>
        <taxon>Embryophyta</taxon>
        <taxon>Tracheophyta</taxon>
        <taxon>Spermatophyta</taxon>
        <taxon>Magnoliopsida</taxon>
        <taxon>Liliopsida</taxon>
        <taxon>Poales</taxon>
        <taxon>Poaceae</taxon>
        <taxon>PACMAD clade</taxon>
        <taxon>Arundinoideae</taxon>
        <taxon>Arundineae</taxon>
        <taxon>Arundo</taxon>
    </lineage>
</organism>
<feature type="transmembrane region" description="Helical" evidence="1">
    <location>
        <begin position="6"/>
        <end position="28"/>
    </location>
</feature>
<sequence>MILHYLMLFKIFMLLCTKIFLCSFISCFRNQELMHDDAMIV</sequence>